<dbReference type="RefSeq" id="WP_344446386.1">
    <property type="nucleotide sequence ID" value="NZ_BAAALF010000239.1"/>
</dbReference>
<proteinExistence type="predicted"/>
<gene>
    <name evidence="1" type="ORF">GCM10009665_71450</name>
</gene>
<dbReference type="Gene3D" id="1.25.40.10">
    <property type="entry name" value="Tetratricopeptide repeat domain"/>
    <property type="match status" value="1"/>
</dbReference>
<evidence type="ECO:0000313" key="2">
    <source>
        <dbReference type="Proteomes" id="UP001500037"/>
    </source>
</evidence>
<evidence type="ECO:0008006" key="3">
    <source>
        <dbReference type="Google" id="ProtNLM"/>
    </source>
</evidence>
<dbReference type="EMBL" id="BAAALF010000239">
    <property type="protein sequence ID" value="GAA1273413.1"/>
    <property type="molecule type" value="Genomic_DNA"/>
</dbReference>
<dbReference type="InterPro" id="IPR011990">
    <property type="entry name" value="TPR-like_helical_dom_sf"/>
</dbReference>
<reference evidence="2" key="1">
    <citation type="journal article" date="2019" name="Int. J. Syst. Evol. Microbiol.">
        <title>The Global Catalogue of Microorganisms (GCM) 10K type strain sequencing project: providing services to taxonomists for standard genome sequencing and annotation.</title>
        <authorList>
            <consortium name="The Broad Institute Genomics Platform"/>
            <consortium name="The Broad Institute Genome Sequencing Center for Infectious Disease"/>
            <person name="Wu L."/>
            <person name="Ma J."/>
        </authorList>
    </citation>
    <scope>NUCLEOTIDE SEQUENCE [LARGE SCALE GENOMIC DNA]</scope>
    <source>
        <strain evidence="2">JCM 13004</strain>
    </source>
</reference>
<dbReference type="SUPFAM" id="SSF48452">
    <property type="entry name" value="TPR-like"/>
    <property type="match status" value="1"/>
</dbReference>
<comment type="caution">
    <text evidence="1">The sequence shown here is derived from an EMBL/GenBank/DDBJ whole genome shotgun (WGS) entry which is preliminary data.</text>
</comment>
<dbReference type="Proteomes" id="UP001500037">
    <property type="component" value="Unassembled WGS sequence"/>
</dbReference>
<name>A0ABP4HM24_9ACTN</name>
<keyword evidence="2" id="KW-1185">Reference proteome</keyword>
<sequence length="344" mass="37618">MRRRDFMTQGPFAISAFTTPVMRYLSVPADPQIPHQGGRRQVGAGDLAELWSAAEEARAWDSKFGGGTWQISAVSECLHTRAAPLLAGTFTEGVGRELFNVVAELARVEAWADFDAGHHPRAQRGFVQALRLAKASGDLQTGCYVLSTMGLQALLRGYPDAAVDMAEGAYDKARHVAGPRVLAFAQLATARAYGKLGDAKAAWRALGESVRLLESVRSDSRDPDWLAYLTLERISADAVEIARDLGEPAAALRWDLQAEAMPQQVFTRAVGIRMTVLGTAHLQGRNLDQGLVYGERAIEILGRVRSERAHGYLRDLTRAFDPWRKEPAVGDFLHRADVVLARSA</sequence>
<protein>
    <recommendedName>
        <fullName evidence="3">Transcriptional regulator</fullName>
    </recommendedName>
</protein>
<accession>A0ABP4HM24</accession>
<organism evidence="1 2">
    <name type="scientific">Kitasatospora nipponensis</name>
    <dbReference type="NCBI Taxonomy" id="258049"/>
    <lineage>
        <taxon>Bacteria</taxon>
        <taxon>Bacillati</taxon>
        <taxon>Actinomycetota</taxon>
        <taxon>Actinomycetes</taxon>
        <taxon>Kitasatosporales</taxon>
        <taxon>Streptomycetaceae</taxon>
        <taxon>Kitasatospora</taxon>
    </lineage>
</organism>
<evidence type="ECO:0000313" key="1">
    <source>
        <dbReference type="EMBL" id="GAA1273413.1"/>
    </source>
</evidence>